<gene>
    <name evidence="2" type="ORF">DW888_06025</name>
</gene>
<protein>
    <submittedName>
        <fullName evidence="2">Uncharacterized protein</fullName>
    </submittedName>
</protein>
<feature type="transmembrane region" description="Helical" evidence="1">
    <location>
        <begin position="106"/>
        <end position="125"/>
    </location>
</feature>
<keyword evidence="1" id="KW-0472">Membrane</keyword>
<keyword evidence="1" id="KW-1133">Transmembrane helix</keyword>
<feature type="transmembrane region" description="Helical" evidence="1">
    <location>
        <begin position="65"/>
        <end position="85"/>
    </location>
</feature>
<dbReference type="EMBL" id="QSGO01000003">
    <property type="protein sequence ID" value="RHB37101.1"/>
    <property type="molecule type" value="Genomic_DNA"/>
</dbReference>
<dbReference type="Proteomes" id="UP000284379">
    <property type="component" value="Unassembled WGS sequence"/>
</dbReference>
<evidence type="ECO:0000256" key="1">
    <source>
        <dbReference type="SAM" id="Phobius"/>
    </source>
</evidence>
<keyword evidence="1" id="KW-0812">Transmembrane</keyword>
<name>A0A413VUB3_9BACE</name>
<sequence>MIIIDYFFYLTYTFLIRTGRNEEQAKWSALIHTSLYSSFFIDIILYSTALVCNRPFFTYYFSLAFWKRIFILYSILITFSYIRFYKSCTLNKIQNRFPQINIKWPFFLLTIFIPILEVIVVRLYTFGHL</sequence>
<dbReference type="AlphaFoldDB" id="A0A413VUB3"/>
<proteinExistence type="predicted"/>
<reference evidence="2 3" key="1">
    <citation type="submission" date="2018-08" db="EMBL/GenBank/DDBJ databases">
        <title>A genome reference for cultivated species of the human gut microbiota.</title>
        <authorList>
            <person name="Zou Y."/>
            <person name="Xue W."/>
            <person name="Luo G."/>
        </authorList>
    </citation>
    <scope>NUCLEOTIDE SEQUENCE [LARGE SCALE GENOMIC DNA]</scope>
    <source>
        <strain evidence="2 3">AM40-30BH</strain>
    </source>
</reference>
<evidence type="ECO:0000313" key="2">
    <source>
        <dbReference type="EMBL" id="RHB37101.1"/>
    </source>
</evidence>
<evidence type="ECO:0000313" key="3">
    <source>
        <dbReference type="Proteomes" id="UP000284379"/>
    </source>
</evidence>
<organism evidence="2 3">
    <name type="scientific">Bacteroides nordii</name>
    <dbReference type="NCBI Taxonomy" id="291645"/>
    <lineage>
        <taxon>Bacteria</taxon>
        <taxon>Pseudomonadati</taxon>
        <taxon>Bacteroidota</taxon>
        <taxon>Bacteroidia</taxon>
        <taxon>Bacteroidales</taxon>
        <taxon>Bacteroidaceae</taxon>
        <taxon>Bacteroides</taxon>
    </lineage>
</organism>
<accession>A0A413VUB3</accession>
<comment type="caution">
    <text evidence="2">The sequence shown here is derived from an EMBL/GenBank/DDBJ whole genome shotgun (WGS) entry which is preliminary data.</text>
</comment>
<feature type="transmembrane region" description="Helical" evidence="1">
    <location>
        <begin position="27"/>
        <end position="45"/>
    </location>
</feature>